<dbReference type="InterPro" id="IPR045339">
    <property type="entry name" value="DUF6534"/>
</dbReference>
<feature type="domain" description="DUF6534" evidence="2">
    <location>
        <begin position="163"/>
        <end position="248"/>
    </location>
</feature>
<dbReference type="AlphaFoldDB" id="A0A0C9ZHT6"/>
<keyword evidence="1" id="KW-0472">Membrane</keyword>
<name>A0A0C9ZHT6_9AGAM</name>
<dbReference type="Pfam" id="PF20152">
    <property type="entry name" value="DUF6534"/>
    <property type="match status" value="1"/>
</dbReference>
<keyword evidence="1" id="KW-1133">Transmembrane helix</keyword>
<dbReference type="PANTHER" id="PTHR40465">
    <property type="entry name" value="CHROMOSOME 1, WHOLE GENOME SHOTGUN SEQUENCE"/>
    <property type="match status" value="1"/>
</dbReference>
<evidence type="ECO:0000256" key="1">
    <source>
        <dbReference type="SAM" id="Phobius"/>
    </source>
</evidence>
<protein>
    <recommendedName>
        <fullName evidence="2">DUF6534 domain-containing protein</fullName>
    </recommendedName>
</protein>
<proteinExistence type="predicted"/>
<feature type="transmembrane region" description="Helical" evidence="1">
    <location>
        <begin position="42"/>
        <end position="66"/>
    </location>
</feature>
<keyword evidence="1" id="KW-0812">Transmembrane</keyword>
<accession>A0A0C9ZHT6</accession>
<keyword evidence="4" id="KW-1185">Reference proteome</keyword>
<evidence type="ECO:0000259" key="2">
    <source>
        <dbReference type="Pfam" id="PF20152"/>
    </source>
</evidence>
<dbReference type="HOGENOM" id="CLU_046025_2_0_1"/>
<reference evidence="3 4" key="1">
    <citation type="submission" date="2014-04" db="EMBL/GenBank/DDBJ databases">
        <authorList>
            <consortium name="DOE Joint Genome Institute"/>
            <person name="Kuo A."/>
            <person name="Kohler A."/>
            <person name="Costa M.D."/>
            <person name="Nagy L.G."/>
            <person name="Floudas D."/>
            <person name="Copeland A."/>
            <person name="Barry K.W."/>
            <person name="Cichocki N."/>
            <person name="Veneault-Fourrey C."/>
            <person name="LaButti K."/>
            <person name="Lindquist E.A."/>
            <person name="Lipzen A."/>
            <person name="Lundell T."/>
            <person name="Morin E."/>
            <person name="Murat C."/>
            <person name="Sun H."/>
            <person name="Tunlid A."/>
            <person name="Henrissat B."/>
            <person name="Grigoriev I.V."/>
            <person name="Hibbett D.S."/>
            <person name="Martin F."/>
            <person name="Nordberg H.P."/>
            <person name="Cantor M.N."/>
            <person name="Hua S.X."/>
        </authorList>
    </citation>
    <scope>NUCLEOTIDE SEQUENCE [LARGE SCALE GENOMIC DNA]</scope>
    <source>
        <strain evidence="3 4">441</strain>
    </source>
</reference>
<dbReference type="Proteomes" id="UP000054018">
    <property type="component" value="Unassembled WGS sequence"/>
</dbReference>
<sequence length="314" mass="34665">MGLYDEILGPLLVGIFFNTYLYGIVTYQFASYHRANFNDRLVVKSVVAFLFLLDTVHSIAVIYMAWVYMVTNYTNPTALQFGVWPYPFTPIGTATAALVTHLFLGDRIYRLTHNKVLCGAIITMALPTFALGMANGIEAWIIHVNADMTRIQGLVIAWLSMQVTVDTFLTVTLSIILARAKTGLPTTDTVLRRLIRGAIQTGLFASIFSLGDLISFLLLPDANFYGMFAIPIGRIYSNTLLDTLLVREKLKMEMSSSAFDRTSRVMGWIPTTRVTPGAAATNLHIAVRSGSLHDSTDIVSSYDGEGKNISMNPV</sequence>
<evidence type="ECO:0000313" key="4">
    <source>
        <dbReference type="Proteomes" id="UP000054018"/>
    </source>
</evidence>
<feature type="transmembrane region" description="Helical" evidence="1">
    <location>
        <begin position="12"/>
        <end position="30"/>
    </location>
</feature>
<gene>
    <name evidence="3" type="ORF">PISMIDRAFT_340082</name>
</gene>
<organism evidence="3 4">
    <name type="scientific">Pisolithus microcarpus 441</name>
    <dbReference type="NCBI Taxonomy" id="765257"/>
    <lineage>
        <taxon>Eukaryota</taxon>
        <taxon>Fungi</taxon>
        <taxon>Dikarya</taxon>
        <taxon>Basidiomycota</taxon>
        <taxon>Agaricomycotina</taxon>
        <taxon>Agaricomycetes</taxon>
        <taxon>Agaricomycetidae</taxon>
        <taxon>Boletales</taxon>
        <taxon>Sclerodermatineae</taxon>
        <taxon>Pisolithaceae</taxon>
        <taxon>Pisolithus</taxon>
    </lineage>
</organism>
<feature type="transmembrane region" description="Helical" evidence="1">
    <location>
        <begin position="86"/>
        <end position="104"/>
    </location>
</feature>
<dbReference type="OrthoDB" id="2562493at2759"/>
<dbReference type="PANTHER" id="PTHR40465:SF1">
    <property type="entry name" value="DUF6534 DOMAIN-CONTAINING PROTEIN"/>
    <property type="match status" value="1"/>
</dbReference>
<feature type="transmembrane region" description="Helical" evidence="1">
    <location>
        <begin position="198"/>
        <end position="218"/>
    </location>
</feature>
<dbReference type="EMBL" id="KN833707">
    <property type="protein sequence ID" value="KIK25539.1"/>
    <property type="molecule type" value="Genomic_DNA"/>
</dbReference>
<feature type="transmembrane region" description="Helical" evidence="1">
    <location>
        <begin position="116"/>
        <end position="142"/>
    </location>
</feature>
<reference evidence="4" key="2">
    <citation type="submission" date="2015-01" db="EMBL/GenBank/DDBJ databases">
        <title>Evolutionary Origins and Diversification of the Mycorrhizal Mutualists.</title>
        <authorList>
            <consortium name="DOE Joint Genome Institute"/>
            <consortium name="Mycorrhizal Genomics Consortium"/>
            <person name="Kohler A."/>
            <person name="Kuo A."/>
            <person name="Nagy L.G."/>
            <person name="Floudas D."/>
            <person name="Copeland A."/>
            <person name="Barry K.W."/>
            <person name="Cichocki N."/>
            <person name="Veneault-Fourrey C."/>
            <person name="LaButti K."/>
            <person name="Lindquist E.A."/>
            <person name="Lipzen A."/>
            <person name="Lundell T."/>
            <person name="Morin E."/>
            <person name="Murat C."/>
            <person name="Riley R."/>
            <person name="Ohm R."/>
            <person name="Sun H."/>
            <person name="Tunlid A."/>
            <person name="Henrissat B."/>
            <person name="Grigoriev I.V."/>
            <person name="Hibbett D.S."/>
            <person name="Martin F."/>
        </authorList>
    </citation>
    <scope>NUCLEOTIDE SEQUENCE [LARGE SCALE GENOMIC DNA]</scope>
    <source>
        <strain evidence="4">441</strain>
    </source>
</reference>
<dbReference type="STRING" id="765257.A0A0C9ZHT6"/>
<feature type="transmembrane region" description="Helical" evidence="1">
    <location>
        <begin position="154"/>
        <end position="177"/>
    </location>
</feature>
<evidence type="ECO:0000313" key="3">
    <source>
        <dbReference type="EMBL" id="KIK25539.1"/>
    </source>
</evidence>